<dbReference type="CDD" id="cd00130">
    <property type="entry name" value="PAS"/>
    <property type="match status" value="1"/>
</dbReference>
<dbReference type="Pfam" id="PF02518">
    <property type="entry name" value="HATPase_c"/>
    <property type="match status" value="1"/>
</dbReference>
<dbReference type="InterPro" id="IPR003660">
    <property type="entry name" value="HAMP_dom"/>
</dbReference>
<dbReference type="SMART" id="SM00304">
    <property type="entry name" value="HAMP"/>
    <property type="match status" value="1"/>
</dbReference>
<sequence>MFKTLKGKISFLYLILVLLIAVVGSISIFHFYKLEKTIDGLLANRYKSIQAATNMRGVIDNQNSALLIYISIDQDKGIELFNENTGEFIKWYNIETNSITEPDEKKIAENINNDYNNFIKSFSKLQEIKNTEGAKGAVDFYNSNIIPSLNKIKDEIKTLSQMNEAAMFKDEEAATKFGQSSLYLIMELSGLAVIGGFLMSVYFINRFLRPLNKLTDSIKNVKAGNLDYKIDIETKDEIGELSIEFYNMTKRLQQYEQSTLGKLVSERNKSNAILMSIPDPIIVIDNDYKITMINKACEKFFNVSSEKAINRHFLEIIRNSQIFEYIVNVLEKNETNNEKTVLFKINNEYYFNVIVTKLTDTDENTNGAVIVLNNITHLKKLEKIKSDFITIISHEFKTPLTSIIMGASMILNESLGEINVGQKNVINTIKKESERLSTLVDELLQLSKLESDKSVFNIHPCAIDVIIDNCIKPLYEIAEQKDVKLYYEADENLPKVMADPEKIEWVLNNLITNALKYTYAGDEICVSAFTKNQKMYVSVKDTGEGIPEEYADKIFDKFVQVKGQDTEVRGTGLGLYIVKEIIKSHGGEIWCESKIDEGSKFTFYLPLA</sequence>
<dbReference type="InterPro" id="IPR003661">
    <property type="entry name" value="HisK_dim/P_dom"/>
</dbReference>
<evidence type="ECO:0000259" key="17">
    <source>
        <dbReference type="PROSITE" id="PS50112"/>
    </source>
</evidence>
<dbReference type="EMBL" id="CP060096">
    <property type="protein sequence ID" value="QSZ27524.1"/>
    <property type="molecule type" value="Genomic_DNA"/>
</dbReference>
<dbReference type="AlphaFoldDB" id="A0A975AW32"/>
<keyword evidence="9" id="KW-0547">Nucleotide-binding</keyword>
<organism evidence="19 20">
    <name type="scientific">Aceticella autotrophica</name>
    <dbReference type="NCBI Taxonomy" id="2755338"/>
    <lineage>
        <taxon>Bacteria</taxon>
        <taxon>Bacillati</taxon>
        <taxon>Bacillota</taxon>
        <taxon>Clostridia</taxon>
        <taxon>Thermoanaerobacterales</taxon>
        <taxon>Thermoanaerobacteraceae</taxon>
        <taxon>Aceticella</taxon>
    </lineage>
</organism>
<evidence type="ECO:0000256" key="9">
    <source>
        <dbReference type="ARBA" id="ARBA00022741"/>
    </source>
</evidence>
<dbReference type="Gene3D" id="6.10.340.10">
    <property type="match status" value="1"/>
</dbReference>
<feature type="transmembrane region" description="Helical" evidence="15">
    <location>
        <begin position="182"/>
        <end position="204"/>
    </location>
</feature>
<dbReference type="CDD" id="cd00082">
    <property type="entry name" value="HisKA"/>
    <property type="match status" value="1"/>
</dbReference>
<dbReference type="GO" id="GO:0000155">
    <property type="term" value="F:phosphorelay sensor kinase activity"/>
    <property type="evidence" value="ECO:0007669"/>
    <property type="project" value="InterPro"/>
</dbReference>
<dbReference type="InterPro" id="IPR005467">
    <property type="entry name" value="His_kinase_dom"/>
</dbReference>
<evidence type="ECO:0000256" key="6">
    <source>
        <dbReference type="ARBA" id="ARBA00022553"/>
    </source>
</evidence>
<dbReference type="CDD" id="cd06225">
    <property type="entry name" value="HAMP"/>
    <property type="match status" value="1"/>
</dbReference>
<dbReference type="PROSITE" id="PS50109">
    <property type="entry name" value="HIS_KIN"/>
    <property type="match status" value="1"/>
</dbReference>
<evidence type="ECO:0000256" key="8">
    <source>
        <dbReference type="ARBA" id="ARBA00022692"/>
    </source>
</evidence>
<dbReference type="GO" id="GO:0006355">
    <property type="term" value="P:regulation of DNA-templated transcription"/>
    <property type="evidence" value="ECO:0007669"/>
    <property type="project" value="InterPro"/>
</dbReference>
<keyword evidence="6" id="KW-0597">Phosphoprotein</keyword>
<dbReference type="SUPFAM" id="SSF55874">
    <property type="entry name" value="ATPase domain of HSP90 chaperone/DNA topoisomerase II/histidine kinase"/>
    <property type="match status" value="1"/>
</dbReference>
<dbReference type="Gene3D" id="3.30.450.20">
    <property type="entry name" value="PAS domain"/>
    <property type="match status" value="1"/>
</dbReference>
<evidence type="ECO:0000256" key="3">
    <source>
        <dbReference type="ARBA" id="ARBA00004236"/>
    </source>
</evidence>
<dbReference type="Proteomes" id="UP000671913">
    <property type="component" value="Chromosome"/>
</dbReference>
<evidence type="ECO:0000256" key="11">
    <source>
        <dbReference type="ARBA" id="ARBA00022840"/>
    </source>
</evidence>
<dbReference type="InterPro" id="IPR036890">
    <property type="entry name" value="HATPase_C_sf"/>
</dbReference>
<keyword evidence="11" id="KW-0067">ATP-binding</keyword>
<dbReference type="InterPro" id="IPR036097">
    <property type="entry name" value="HisK_dim/P_sf"/>
</dbReference>
<dbReference type="SMART" id="SM00387">
    <property type="entry name" value="HATPase_c"/>
    <property type="match status" value="1"/>
</dbReference>
<dbReference type="Pfam" id="PF00512">
    <property type="entry name" value="HisKA"/>
    <property type="match status" value="1"/>
</dbReference>
<proteinExistence type="predicted"/>
<dbReference type="GO" id="GO:0030295">
    <property type="term" value="F:protein kinase activator activity"/>
    <property type="evidence" value="ECO:0007669"/>
    <property type="project" value="TreeGrafter"/>
</dbReference>
<dbReference type="NCBIfam" id="TIGR00229">
    <property type="entry name" value="sensory_box"/>
    <property type="match status" value="1"/>
</dbReference>
<dbReference type="SMART" id="SM00091">
    <property type="entry name" value="PAS"/>
    <property type="match status" value="1"/>
</dbReference>
<dbReference type="FunFam" id="3.30.565.10:FF:000023">
    <property type="entry name" value="PAS domain-containing sensor histidine kinase"/>
    <property type="match status" value="1"/>
</dbReference>
<name>A0A975AW32_9THEO</name>
<comment type="catalytic activity">
    <reaction evidence="1">
        <text>ATP + protein L-histidine = ADP + protein N-phospho-L-histidine.</text>
        <dbReference type="EC" id="2.7.13.3"/>
    </reaction>
</comment>
<dbReference type="Gene3D" id="1.10.287.130">
    <property type="match status" value="1"/>
</dbReference>
<dbReference type="CDD" id="cd00075">
    <property type="entry name" value="HATPase"/>
    <property type="match status" value="1"/>
</dbReference>
<dbReference type="InterPro" id="IPR000014">
    <property type="entry name" value="PAS"/>
</dbReference>
<feature type="domain" description="HAMP" evidence="18">
    <location>
        <begin position="205"/>
        <end position="257"/>
    </location>
</feature>
<evidence type="ECO:0000256" key="1">
    <source>
        <dbReference type="ARBA" id="ARBA00000085"/>
    </source>
</evidence>
<evidence type="ECO:0000256" key="2">
    <source>
        <dbReference type="ARBA" id="ARBA00004141"/>
    </source>
</evidence>
<evidence type="ECO:0000256" key="5">
    <source>
        <dbReference type="ARBA" id="ARBA00022475"/>
    </source>
</evidence>
<dbReference type="SMART" id="SM00388">
    <property type="entry name" value="HisKA"/>
    <property type="match status" value="1"/>
</dbReference>
<dbReference type="SUPFAM" id="SSF47384">
    <property type="entry name" value="Homodimeric domain of signal transducing histidine kinase"/>
    <property type="match status" value="1"/>
</dbReference>
<dbReference type="KEGG" id="aaut:ACETAC_00930"/>
<evidence type="ECO:0000256" key="10">
    <source>
        <dbReference type="ARBA" id="ARBA00022777"/>
    </source>
</evidence>
<protein>
    <recommendedName>
        <fullName evidence="4">histidine kinase</fullName>
        <ecNumber evidence="4">2.7.13.3</ecNumber>
    </recommendedName>
</protein>
<keyword evidence="12 15" id="KW-1133">Transmembrane helix</keyword>
<dbReference type="Gene3D" id="3.30.565.10">
    <property type="entry name" value="Histidine kinase-like ATPase, C-terminal domain"/>
    <property type="match status" value="1"/>
</dbReference>
<dbReference type="Pfam" id="PF12729">
    <property type="entry name" value="4HB_MCP_1"/>
    <property type="match status" value="1"/>
</dbReference>
<feature type="domain" description="PAS" evidence="17">
    <location>
        <begin position="266"/>
        <end position="317"/>
    </location>
</feature>
<gene>
    <name evidence="19" type="ORF">ACETAC_00930</name>
</gene>
<dbReference type="InterPro" id="IPR004358">
    <property type="entry name" value="Sig_transdc_His_kin-like_C"/>
</dbReference>
<reference evidence="19" key="1">
    <citation type="submission" date="2020-08" db="EMBL/GenBank/DDBJ databases">
        <title>Genomic insights into the carbon and energy metabolism of the first obligate autotrophic acetogenic bacterium Aceticella autotrophica gen. nov., sp. nov.</title>
        <authorList>
            <person name="Toshchakov S.V."/>
            <person name="Elcheninov A.G."/>
            <person name="Kublanov I.V."/>
            <person name="Frolov E.N."/>
            <person name="Lebedinsky A.V."/>
        </authorList>
    </citation>
    <scope>NUCLEOTIDE SEQUENCE</scope>
    <source>
        <strain evidence="19">3443-3Ac</strain>
    </source>
</reference>
<dbReference type="GO" id="GO:0007234">
    <property type="term" value="P:osmosensory signaling via phosphorelay pathway"/>
    <property type="evidence" value="ECO:0007669"/>
    <property type="project" value="TreeGrafter"/>
</dbReference>
<evidence type="ECO:0000256" key="15">
    <source>
        <dbReference type="SAM" id="Phobius"/>
    </source>
</evidence>
<dbReference type="GO" id="GO:0005524">
    <property type="term" value="F:ATP binding"/>
    <property type="evidence" value="ECO:0007669"/>
    <property type="project" value="UniProtKB-KW"/>
</dbReference>
<dbReference type="PANTHER" id="PTHR42878">
    <property type="entry name" value="TWO-COMPONENT HISTIDINE KINASE"/>
    <property type="match status" value="1"/>
</dbReference>
<dbReference type="Pfam" id="PF00989">
    <property type="entry name" value="PAS"/>
    <property type="match status" value="1"/>
</dbReference>
<keyword evidence="7" id="KW-0808">Transferase</keyword>
<evidence type="ECO:0000256" key="12">
    <source>
        <dbReference type="ARBA" id="ARBA00022989"/>
    </source>
</evidence>
<feature type="transmembrane region" description="Helical" evidence="15">
    <location>
        <begin position="12"/>
        <end position="32"/>
    </location>
</feature>
<accession>A0A975AW32</accession>
<evidence type="ECO:0000256" key="7">
    <source>
        <dbReference type="ARBA" id="ARBA00022679"/>
    </source>
</evidence>
<dbReference type="GO" id="GO:0005886">
    <property type="term" value="C:plasma membrane"/>
    <property type="evidence" value="ECO:0007669"/>
    <property type="project" value="UniProtKB-SubCell"/>
</dbReference>
<dbReference type="RefSeq" id="WP_284680229.1">
    <property type="nucleotide sequence ID" value="NZ_CP060096.1"/>
</dbReference>
<dbReference type="SUPFAM" id="SSF158472">
    <property type="entry name" value="HAMP domain-like"/>
    <property type="match status" value="1"/>
</dbReference>
<keyword evidence="20" id="KW-1185">Reference proteome</keyword>
<dbReference type="InterPro" id="IPR003594">
    <property type="entry name" value="HATPase_dom"/>
</dbReference>
<evidence type="ECO:0000259" key="16">
    <source>
        <dbReference type="PROSITE" id="PS50109"/>
    </source>
</evidence>
<evidence type="ECO:0000313" key="20">
    <source>
        <dbReference type="Proteomes" id="UP000671913"/>
    </source>
</evidence>
<keyword evidence="8 15" id="KW-0812">Transmembrane</keyword>
<dbReference type="PROSITE" id="PS50112">
    <property type="entry name" value="PAS"/>
    <property type="match status" value="1"/>
</dbReference>
<dbReference type="Pfam" id="PF00672">
    <property type="entry name" value="HAMP"/>
    <property type="match status" value="1"/>
</dbReference>
<evidence type="ECO:0000256" key="13">
    <source>
        <dbReference type="ARBA" id="ARBA00023012"/>
    </source>
</evidence>
<keyword evidence="10" id="KW-0418">Kinase</keyword>
<keyword evidence="13" id="KW-0902">Two-component regulatory system</keyword>
<dbReference type="PRINTS" id="PR00344">
    <property type="entry name" value="BCTRLSENSOR"/>
</dbReference>
<dbReference type="EC" id="2.7.13.3" evidence="4"/>
<dbReference type="GO" id="GO:0000156">
    <property type="term" value="F:phosphorelay response regulator activity"/>
    <property type="evidence" value="ECO:0007669"/>
    <property type="project" value="TreeGrafter"/>
</dbReference>
<evidence type="ECO:0000256" key="4">
    <source>
        <dbReference type="ARBA" id="ARBA00012438"/>
    </source>
</evidence>
<feature type="domain" description="Histidine kinase" evidence="16">
    <location>
        <begin position="391"/>
        <end position="608"/>
    </location>
</feature>
<dbReference type="InterPro" id="IPR035965">
    <property type="entry name" value="PAS-like_dom_sf"/>
</dbReference>
<dbReference type="PANTHER" id="PTHR42878:SF7">
    <property type="entry name" value="SENSOR HISTIDINE KINASE GLRK"/>
    <property type="match status" value="1"/>
</dbReference>
<dbReference type="InterPro" id="IPR050351">
    <property type="entry name" value="BphY/WalK/GraS-like"/>
</dbReference>
<comment type="subcellular location">
    <subcellularLocation>
        <location evidence="3">Cell membrane</location>
    </subcellularLocation>
    <subcellularLocation>
        <location evidence="2">Membrane</location>
        <topology evidence="2">Multi-pass membrane protein</topology>
    </subcellularLocation>
</comment>
<evidence type="ECO:0000256" key="14">
    <source>
        <dbReference type="ARBA" id="ARBA00023136"/>
    </source>
</evidence>
<dbReference type="InterPro" id="IPR024478">
    <property type="entry name" value="HlyB_4HB_MCP"/>
</dbReference>
<evidence type="ECO:0000259" key="18">
    <source>
        <dbReference type="PROSITE" id="PS50885"/>
    </source>
</evidence>
<dbReference type="SUPFAM" id="SSF55785">
    <property type="entry name" value="PYP-like sensor domain (PAS domain)"/>
    <property type="match status" value="1"/>
</dbReference>
<keyword evidence="14 15" id="KW-0472">Membrane</keyword>
<keyword evidence="5" id="KW-1003">Cell membrane</keyword>
<dbReference type="InterPro" id="IPR013767">
    <property type="entry name" value="PAS_fold"/>
</dbReference>
<dbReference type="PROSITE" id="PS50885">
    <property type="entry name" value="HAMP"/>
    <property type="match status" value="1"/>
</dbReference>
<evidence type="ECO:0000313" key="19">
    <source>
        <dbReference type="EMBL" id="QSZ27524.1"/>
    </source>
</evidence>